<evidence type="ECO:0000259" key="4">
    <source>
        <dbReference type="PROSITE" id="PS50043"/>
    </source>
</evidence>
<dbReference type="GO" id="GO:0006355">
    <property type="term" value="P:regulation of DNA-templated transcription"/>
    <property type="evidence" value="ECO:0007669"/>
    <property type="project" value="InterPro"/>
</dbReference>
<protein>
    <submittedName>
        <fullName evidence="5">ATP-dependent transcriptional regulator, MalT-like, LuxR family</fullName>
    </submittedName>
</protein>
<feature type="domain" description="HTH luxR-type" evidence="4">
    <location>
        <begin position="451"/>
        <end position="516"/>
    </location>
</feature>
<proteinExistence type="predicted"/>
<dbReference type="SUPFAM" id="SSF46894">
    <property type="entry name" value="C-terminal effector domain of the bipartite response regulators"/>
    <property type="match status" value="1"/>
</dbReference>
<dbReference type="InterPro" id="IPR016032">
    <property type="entry name" value="Sig_transdc_resp-reg_C-effctor"/>
</dbReference>
<dbReference type="Gene3D" id="1.10.10.10">
    <property type="entry name" value="Winged helix-like DNA-binding domain superfamily/Winged helix DNA-binding domain"/>
    <property type="match status" value="1"/>
</dbReference>
<keyword evidence="6" id="KW-1185">Reference proteome</keyword>
<evidence type="ECO:0000256" key="1">
    <source>
        <dbReference type="ARBA" id="ARBA00023015"/>
    </source>
</evidence>
<dbReference type="STRING" id="642492.Clole_3186"/>
<dbReference type="PROSITE" id="PS00622">
    <property type="entry name" value="HTH_LUXR_1"/>
    <property type="match status" value="1"/>
</dbReference>
<dbReference type="SMART" id="SM00421">
    <property type="entry name" value="HTH_LUXR"/>
    <property type="match status" value="1"/>
</dbReference>
<keyword evidence="3" id="KW-0804">Transcription</keyword>
<dbReference type="eggNOG" id="COG2909">
    <property type="taxonomic scope" value="Bacteria"/>
</dbReference>
<dbReference type="CDD" id="cd06170">
    <property type="entry name" value="LuxR_C_like"/>
    <property type="match status" value="1"/>
</dbReference>
<accession>F2JPU5</accession>
<sequence>MNREMLYKQMEDLKEKGLIKELFELVENKLFSITNMSCSLPYYQILKAIPFEQIPSVLSKLIVAWLAFLNGDNNYAYGNMKKLEEEEMTNKQLIAFYYSLQALMTFNTEAEKKLALAKLSVEVLPPEECSLFMANAKLTYAQMLAGFLRYREAALLFDEAYQMFFNLRLDFPASVALTNKLLNLYYLGDMRRVIEESNQTLIQIGDMSERDKGYWDIIYLPLGMCYFQMGKLKLACKYLKLAKTCIEDTQMLHMQGVVEPFLMKAYYLLDEQRHMQEVMSDLLARLGHMHYIYRELFQCLYYVLTEDTTYTNKEEIEAMIERLEMEFTKNHYQGQYQVVELLLLLQQKGLSHIITIPYLLDMLKKVRFTGMRTQLQELLIFLAEINLKANRKKEAISCLKEAVQVQRETGIVASFYLLGREILPLLKKIDQEVYLLVAQFHKENETSKVGIKKEEYLLTPKEREILSLVAEGRSNAEIGDQLYLTIGTVKWHMNHILGKLEVKNRIQAVSEARKLGEIT</sequence>
<dbReference type="InterPro" id="IPR000792">
    <property type="entry name" value="Tscrpt_reg_LuxR_C"/>
</dbReference>
<evidence type="ECO:0000256" key="2">
    <source>
        <dbReference type="ARBA" id="ARBA00023125"/>
    </source>
</evidence>
<keyword evidence="1" id="KW-0805">Transcription regulation</keyword>
<dbReference type="SUPFAM" id="SSF48452">
    <property type="entry name" value="TPR-like"/>
    <property type="match status" value="1"/>
</dbReference>
<dbReference type="Gene3D" id="1.25.40.10">
    <property type="entry name" value="Tetratricopeptide repeat domain"/>
    <property type="match status" value="1"/>
</dbReference>
<dbReference type="KEGG" id="cle:Clole_3186"/>
<dbReference type="PROSITE" id="PS50043">
    <property type="entry name" value="HTH_LUXR_2"/>
    <property type="match status" value="1"/>
</dbReference>
<gene>
    <name evidence="5" type="ordered locus">Clole_3186</name>
</gene>
<dbReference type="Proteomes" id="UP000008467">
    <property type="component" value="Chromosome"/>
</dbReference>
<dbReference type="InterPro" id="IPR036388">
    <property type="entry name" value="WH-like_DNA-bd_sf"/>
</dbReference>
<organism evidence="5 6">
    <name type="scientific">Cellulosilyticum lentocellum (strain ATCC 49066 / DSM 5427 / NCIMB 11756 / RHM5)</name>
    <name type="common">Clostridium lentocellum</name>
    <dbReference type="NCBI Taxonomy" id="642492"/>
    <lineage>
        <taxon>Bacteria</taxon>
        <taxon>Bacillati</taxon>
        <taxon>Bacillota</taxon>
        <taxon>Clostridia</taxon>
        <taxon>Lachnospirales</taxon>
        <taxon>Cellulosilyticaceae</taxon>
        <taxon>Cellulosilyticum</taxon>
    </lineage>
</organism>
<dbReference type="PANTHER" id="PTHR44688:SF16">
    <property type="entry name" value="DNA-BINDING TRANSCRIPTIONAL ACTIVATOR DEVR_DOSR"/>
    <property type="match status" value="1"/>
</dbReference>
<dbReference type="PANTHER" id="PTHR44688">
    <property type="entry name" value="DNA-BINDING TRANSCRIPTIONAL ACTIVATOR DEVR_DOSR"/>
    <property type="match status" value="1"/>
</dbReference>
<dbReference type="GO" id="GO:0003677">
    <property type="term" value="F:DNA binding"/>
    <property type="evidence" value="ECO:0007669"/>
    <property type="project" value="UniProtKB-KW"/>
</dbReference>
<evidence type="ECO:0000256" key="3">
    <source>
        <dbReference type="ARBA" id="ARBA00023163"/>
    </source>
</evidence>
<keyword evidence="2" id="KW-0238">DNA-binding</keyword>
<dbReference type="EMBL" id="CP002582">
    <property type="protein sequence ID" value="ADZ84880.1"/>
    <property type="molecule type" value="Genomic_DNA"/>
</dbReference>
<dbReference type="InterPro" id="IPR011990">
    <property type="entry name" value="TPR-like_helical_dom_sf"/>
</dbReference>
<dbReference type="RefSeq" id="WP_013658158.1">
    <property type="nucleotide sequence ID" value="NC_015275.1"/>
</dbReference>
<dbReference type="HOGENOM" id="CLU_524491_0_0_9"/>
<dbReference type="PRINTS" id="PR00038">
    <property type="entry name" value="HTHLUXR"/>
</dbReference>
<dbReference type="AlphaFoldDB" id="F2JPU5"/>
<name>F2JPU5_CELLD</name>
<evidence type="ECO:0000313" key="6">
    <source>
        <dbReference type="Proteomes" id="UP000008467"/>
    </source>
</evidence>
<dbReference type="Pfam" id="PF00196">
    <property type="entry name" value="GerE"/>
    <property type="match status" value="1"/>
</dbReference>
<evidence type="ECO:0000313" key="5">
    <source>
        <dbReference type="EMBL" id="ADZ84880.1"/>
    </source>
</evidence>
<reference evidence="5 6" key="1">
    <citation type="journal article" date="2011" name="J. Bacteriol.">
        <title>Complete genome sequence of the cellulose-degrading bacterium Cellulosilyticum lentocellum.</title>
        <authorList>
            <consortium name="US DOE Joint Genome Institute"/>
            <person name="Miller D.A."/>
            <person name="Suen G."/>
            <person name="Bruce D."/>
            <person name="Copeland A."/>
            <person name="Cheng J.F."/>
            <person name="Detter C."/>
            <person name="Goodwin L.A."/>
            <person name="Han C.S."/>
            <person name="Hauser L.J."/>
            <person name="Land M.L."/>
            <person name="Lapidus A."/>
            <person name="Lucas S."/>
            <person name="Meincke L."/>
            <person name="Pitluck S."/>
            <person name="Tapia R."/>
            <person name="Teshima H."/>
            <person name="Woyke T."/>
            <person name="Fox B.G."/>
            <person name="Angert E.R."/>
            <person name="Currie C.R."/>
        </authorList>
    </citation>
    <scope>NUCLEOTIDE SEQUENCE [LARGE SCALE GENOMIC DNA]</scope>
    <source>
        <strain evidence="6">ATCC 49066 / DSM 5427 / NCIMB 11756 / RHM5</strain>
    </source>
</reference>